<keyword evidence="2" id="KW-1185">Reference proteome</keyword>
<proteinExistence type="predicted"/>
<protein>
    <submittedName>
        <fullName evidence="1">Uncharacterized protein</fullName>
    </submittedName>
</protein>
<sequence length="195" mass="21869">MNQLSLFKKLSRCARYGISCDDISLDVITISSWLSADETKRERRSDVVWRFSRWINVDDVISDVIQSQESADSADAICVDNQSQDPVASYSGSRRKQKQHPVESLFESAVAIYTVASYFHPVAKIQTQEKKKQRSVATSRKLKHPVARFPVAVFEASAVAQSIQSTKISAEDESSRSDKSAAKQLTIYEELDVNC</sequence>
<dbReference type="Proteomes" id="UP000250235">
    <property type="component" value="Unassembled WGS sequence"/>
</dbReference>
<accession>A0A2Z7CU04</accession>
<evidence type="ECO:0000313" key="2">
    <source>
        <dbReference type="Proteomes" id="UP000250235"/>
    </source>
</evidence>
<gene>
    <name evidence="1" type="ORF">F511_39732</name>
</gene>
<name>A0A2Z7CU04_9LAMI</name>
<dbReference type="AlphaFoldDB" id="A0A2Z7CU04"/>
<reference evidence="1 2" key="1">
    <citation type="journal article" date="2015" name="Proc. Natl. Acad. Sci. U.S.A.">
        <title>The resurrection genome of Boea hygrometrica: A blueprint for survival of dehydration.</title>
        <authorList>
            <person name="Xiao L."/>
            <person name="Yang G."/>
            <person name="Zhang L."/>
            <person name="Yang X."/>
            <person name="Zhao S."/>
            <person name="Ji Z."/>
            <person name="Zhou Q."/>
            <person name="Hu M."/>
            <person name="Wang Y."/>
            <person name="Chen M."/>
            <person name="Xu Y."/>
            <person name="Jin H."/>
            <person name="Xiao X."/>
            <person name="Hu G."/>
            <person name="Bao F."/>
            <person name="Hu Y."/>
            <person name="Wan P."/>
            <person name="Li L."/>
            <person name="Deng X."/>
            <person name="Kuang T."/>
            <person name="Xiang C."/>
            <person name="Zhu J.K."/>
            <person name="Oliver M.J."/>
            <person name="He Y."/>
        </authorList>
    </citation>
    <scope>NUCLEOTIDE SEQUENCE [LARGE SCALE GENOMIC DNA]</scope>
    <source>
        <strain evidence="2">cv. XS01</strain>
    </source>
</reference>
<dbReference type="EMBL" id="KQ992503">
    <property type="protein sequence ID" value="KZV50283.1"/>
    <property type="molecule type" value="Genomic_DNA"/>
</dbReference>
<organism evidence="1 2">
    <name type="scientific">Dorcoceras hygrometricum</name>
    <dbReference type="NCBI Taxonomy" id="472368"/>
    <lineage>
        <taxon>Eukaryota</taxon>
        <taxon>Viridiplantae</taxon>
        <taxon>Streptophyta</taxon>
        <taxon>Embryophyta</taxon>
        <taxon>Tracheophyta</taxon>
        <taxon>Spermatophyta</taxon>
        <taxon>Magnoliopsida</taxon>
        <taxon>eudicotyledons</taxon>
        <taxon>Gunneridae</taxon>
        <taxon>Pentapetalae</taxon>
        <taxon>asterids</taxon>
        <taxon>lamiids</taxon>
        <taxon>Lamiales</taxon>
        <taxon>Gesneriaceae</taxon>
        <taxon>Didymocarpoideae</taxon>
        <taxon>Trichosporeae</taxon>
        <taxon>Loxocarpinae</taxon>
        <taxon>Dorcoceras</taxon>
    </lineage>
</organism>
<evidence type="ECO:0000313" key="1">
    <source>
        <dbReference type="EMBL" id="KZV50283.1"/>
    </source>
</evidence>